<dbReference type="PROSITE" id="PS50076">
    <property type="entry name" value="DNAJ_2"/>
    <property type="match status" value="1"/>
</dbReference>
<feature type="region of interest" description="Disordered" evidence="3">
    <location>
        <begin position="149"/>
        <end position="189"/>
    </location>
</feature>
<feature type="domain" description="J" evidence="4">
    <location>
        <begin position="52"/>
        <end position="118"/>
    </location>
</feature>
<evidence type="ECO:0000313" key="5">
    <source>
        <dbReference type="EMBL" id="KNC76957.1"/>
    </source>
</evidence>
<evidence type="ECO:0000256" key="3">
    <source>
        <dbReference type="SAM" id="MobiDB-lite"/>
    </source>
</evidence>
<dbReference type="Gene3D" id="1.10.287.110">
    <property type="entry name" value="DnaJ domain"/>
    <property type="match status" value="1"/>
</dbReference>
<dbReference type="Proteomes" id="UP000054560">
    <property type="component" value="Unassembled WGS sequence"/>
</dbReference>
<dbReference type="Pfam" id="PF00226">
    <property type="entry name" value="DnaJ"/>
    <property type="match status" value="1"/>
</dbReference>
<gene>
    <name evidence="5" type="ORF">SARC_10571</name>
</gene>
<proteinExistence type="predicted"/>
<dbReference type="OrthoDB" id="10250354at2759"/>
<name>A0A0L0FJJ7_9EUKA</name>
<feature type="compositionally biased region" description="Gly residues" evidence="3">
    <location>
        <begin position="149"/>
        <end position="164"/>
    </location>
</feature>
<evidence type="ECO:0000256" key="1">
    <source>
        <dbReference type="ARBA" id="ARBA00022737"/>
    </source>
</evidence>
<dbReference type="SMART" id="SM00271">
    <property type="entry name" value="DnaJ"/>
    <property type="match status" value="1"/>
</dbReference>
<dbReference type="CDD" id="cd06257">
    <property type="entry name" value="DnaJ"/>
    <property type="match status" value="1"/>
</dbReference>
<evidence type="ECO:0000313" key="6">
    <source>
        <dbReference type="Proteomes" id="UP000054560"/>
    </source>
</evidence>
<keyword evidence="2" id="KW-0802">TPR repeat</keyword>
<dbReference type="eggNOG" id="KOG0550">
    <property type="taxonomic scope" value="Eukaryota"/>
</dbReference>
<evidence type="ECO:0000256" key="2">
    <source>
        <dbReference type="ARBA" id="ARBA00022803"/>
    </source>
</evidence>
<dbReference type="RefSeq" id="XP_014150859.1">
    <property type="nucleotide sequence ID" value="XM_014295384.1"/>
</dbReference>
<protein>
    <recommendedName>
        <fullName evidence="4">J domain-containing protein</fullName>
    </recommendedName>
</protein>
<dbReference type="PROSITE" id="PS00636">
    <property type="entry name" value="DNAJ_1"/>
    <property type="match status" value="1"/>
</dbReference>
<dbReference type="GeneID" id="25911075"/>
<dbReference type="AlphaFoldDB" id="A0A0L0FJJ7"/>
<dbReference type="InterPro" id="IPR036869">
    <property type="entry name" value="J_dom_sf"/>
</dbReference>
<dbReference type="InterPro" id="IPR018253">
    <property type="entry name" value="DnaJ_domain_CS"/>
</dbReference>
<dbReference type="STRING" id="667725.A0A0L0FJJ7"/>
<keyword evidence="6" id="KW-1185">Reference proteome</keyword>
<sequence length="189" mass="20930">MLAHVKSLATKINRFVPNLSHTFVKFRWLNYAEIKQQLRNAQLELKKSLRKDYYKILGVPKDADETQIKKAYRKGALKWHPDKNQNNLAEADKMFKDVGEAYAVLSDQKKRYRYDSGADLEDEGGMGGGTGGVDVNEIFRMFQQGGMGGGGSGGGGFEHGGFDFGGQRQSRGHSHGQGFGGHGHPFHGR</sequence>
<dbReference type="SUPFAM" id="SSF46565">
    <property type="entry name" value="Chaperone J-domain"/>
    <property type="match status" value="1"/>
</dbReference>
<dbReference type="FunFam" id="1.10.287.110:FF:000055">
    <property type="entry name" value="DnaJ subfamily C member 7"/>
    <property type="match status" value="1"/>
</dbReference>
<dbReference type="PANTHER" id="PTHR45188">
    <property type="entry name" value="DNAJ PROTEIN P58IPK HOMOLOG"/>
    <property type="match status" value="1"/>
</dbReference>
<accession>A0A0L0FJJ7</accession>
<dbReference type="PRINTS" id="PR00625">
    <property type="entry name" value="JDOMAIN"/>
</dbReference>
<dbReference type="EMBL" id="KQ242899">
    <property type="protein sequence ID" value="KNC76957.1"/>
    <property type="molecule type" value="Genomic_DNA"/>
</dbReference>
<evidence type="ECO:0000259" key="4">
    <source>
        <dbReference type="PROSITE" id="PS50076"/>
    </source>
</evidence>
<organism evidence="5 6">
    <name type="scientific">Sphaeroforma arctica JP610</name>
    <dbReference type="NCBI Taxonomy" id="667725"/>
    <lineage>
        <taxon>Eukaryota</taxon>
        <taxon>Ichthyosporea</taxon>
        <taxon>Ichthyophonida</taxon>
        <taxon>Sphaeroforma</taxon>
    </lineage>
</organism>
<keyword evidence="1" id="KW-0677">Repeat</keyword>
<reference evidence="5 6" key="1">
    <citation type="submission" date="2011-02" db="EMBL/GenBank/DDBJ databases">
        <title>The Genome Sequence of Sphaeroforma arctica JP610.</title>
        <authorList>
            <consortium name="The Broad Institute Genome Sequencing Platform"/>
            <person name="Russ C."/>
            <person name="Cuomo C."/>
            <person name="Young S.K."/>
            <person name="Zeng Q."/>
            <person name="Gargeya S."/>
            <person name="Alvarado L."/>
            <person name="Berlin A."/>
            <person name="Chapman S.B."/>
            <person name="Chen Z."/>
            <person name="Freedman E."/>
            <person name="Gellesch M."/>
            <person name="Goldberg J."/>
            <person name="Griggs A."/>
            <person name="Gujja S."/>
            <person name="Heilman E."/>
            <person name="Heiman D."/>
            <person name="Howarth C."/>
            <person name="Mehta T."/>
            <person name="Neiman D."/>
            <person name="Pearson M."/>
            <person name="Roberts A."/>
            <person name="Saif S."/>
            <person name="Shea T."/>
            <person name="Shenoy N."/>
            <person name="Sisk P."/>
            <person name="Stolte C."/>
            <person name="Sykes S."/>
            <person name="White J."/>
            <person name="Yandava C."/>
            <person name="Burger G."/>
            <person name="Gray M.W."/>
            <person name="Holland P.W.H."/>
            <person name="King N."/>
            <person name="Lang F.B.F."/>
            <person name="Roger A.J."/>
            <person name="Ruiz-Trillo I."/>
            <person name="Haas B."/>
            <person name="Nusbaum C."/>
            <person name="Birren B."/>
        </authorList>
    </citation>
    <scope>NUCLEOTIDE SEQUENCE [LARGE SCALE GENOMIC DNA]</scope>
    <source>
        <strain evidence="5 6">JP610</strain>
    </source>
</reference>
<dbReference type="InterPro" id="IPR001623">
    <property type="entry name" value="DnaJ_domain"/>
</dbReference>
<dbReference type="PANTHER" id="PTHR45188:SF2">
    <property type="entry name" value="DNAJ HOMOLOG SUBFAMILY C MEMBER 7"/>
    <property type="match status" value="1"/>
</dbReference>